<sequence length="102" mass="10704">MIISIYEYLTHLSGGGVIDLTDDEDPTDEDGYTEMDYSTGVSASLGGEISSGGRKSWESNSDNTGDIIVGEAIGACSGGIVLRLPIGQEMDSRLIGEIIAFP</sequence>
<dbReference type="AlphaFoldDB" id="A0A6L2JVY5"/>
<protein>
    <submittedName>
        <fullName evidence="2">Uncharacterized protein</fullName>
    </submittedName>
</protein>
<gene>
    <name evidence="2" type="ORF">Tci_012013</name>
</gene>
<name>A0A6L2JVY5_TANCI</name>
<reference evidence="2" key="1">
    <citation type="journal article" date="2019" name="Sci. Rep.">
        <title>Draft genome of Tanacetum cinerariifolium, the natural source of mosquito coil.</title>
        <authorList>
            <person name="Yamashiro T."/>
            <person name="Shiraishi A."/>
            <person name="Satake H."/>
            <person name="Nakayama K."/>
        </authorList>
    </citation>
    <scope>NUCLEOTIDE SEQUENCE</scope>
</reference>
<feature type="region of interest" description="Disordered" evidence="1">
    <location>
        <begin position="20"/>
        <end position="61"/>
    </location>
</feature>
<accession>A0A6L2JVY5</accession>
<feature type="compositionally biased region" description="Acidic residues" evidence="1">
    <location>
        <begin position="20"/>
        <end position="33"/>
    </location>
</feature>
<comment type="caution">
    <text evidence="2">The sequence shown here is derived from an EMBL/GenBank/DDBJ whole genome shotgun (WGS) entry which is preliminary data.</text>
</comment>
<organism evidence="2">
    <name type="scientific">Tanacetum cinerariifolium</name>
    <name type="common">Dalmatian daisy</name>
    <name type="synonym">Chrysanthemum cinerariifolium</name>
    <dbReference type="NCBI Taxonomy" id="118510"/>
    <lineage>
        <taxon>Eukaryota</taxon>
        <taxon>Viridiplantae</taxon>
        <taxon>Streptophyta</taxon>
        <taxon>Embryophyta</taxon>
        <taxon>Tracheophyta</taxon>
        <taxon>Spermatophyta</taxon>
        <taxon>Magnoliopsida</taxon>
        <taxon>eudicotyledons</taxon>
        <taxon>Gunneridae</taxon>
        <taxon>Pentapetalae</taxon>
        <taxon>asterids</taxon>
        <taxon>campanulids</taxon>
        <taxon>Asterales</taxon>
        <taxon>Asteraceae</taxon>
        <taxon>Asteroideae</taxon>
        <taxon>Anthemideae</taxon>
        <taxon>Anthemidinae</taxon>
        <taxon>Tanacetum</taxon>
    </lineage>
</organism>
<evidence type="ECO:0000313" key="2">
    <source>
        <dbReference type="EMBL" id="GEU40035.1"/>
    </source>
</evidence>
<dbReference type="EMBL" id="BKCJ010001250">
    <property type="protein sequence ID" value="GEU40035.1"/>
    <property type="molecule type" value="Genomic_DNA"/>
</dbReference>
<evidence type="ECO:0000256" key="1">
    <source>
        <dbReference type="SAM" id="MobiDB-lite"/>
    </source>
</evidence>
<proteinExistence type="predicted"/>